<evidence type="ECO:0000313" key="3">
    <source>
        <dbReference type="EMBL" id="TDP92039.1"/>
    </source>
</evidence>
<feature type="signal peptide" evidence="2">
    <location>
        <begin position="1"/>
        <end position="18"/>
    </location>
</feature>
<dbReference type="Proteomes" id="UP000295444">
    <property type="component" value="Unassembled WGS sequence"/>
</dbReference>
<proteinExistence type="predicted"/>
<dbReference type="RefSeq" id="WP_133853590.1">
    <property type="nucleotide sequence ID" value="NZ_SNXZ01000008.1"/>
</dbReference>
<evidence type="ECO:0000256" key="1">
    <source>
        <dbReference type="SAM" id="MobiDB-lite"/>
    </source>
</evidence>
<organism evidence="3 4">
    <name type="scientific">Labedaea rhizosphaerae</name>
    <dbReference type="NCBI Taxonomy" id="598644"/>
    <lineage>
        <taxon>Bacteria</taxon>
        <taxon>Bacillati</taxon>
        <taxon>Actinomycetota</taxon>
        <taxon>Actinomycetes</taxon>
        <taxon>Pseudonocardiales</taxon>
        <taxon>Pseudonocardiaceae</taxon>
        <taxon>Labedaea</taxon>
    </lineage>
</organism>
<reference evidence="3 4" key="1">
    <citation type="submission" date="2019-03" db="EMBL/GenBank/DDBJ databases">
        <title>Genomic Encyclopedia of Type Strains, Phase IV (KMG-IV): sequencing the most valuable type-strain genomes for metagenomic binning, comparative biology and taxonomic classification.</title>
        <authorList>
            <person name="Goeker M."/>
        </authorList>
    </citation>
    <scope>NUCLEOTIDE SEQUENCE [LARGE SCALE GENOMIC DNA]</scope>
    <source>
        <strain evidence="3 4">DSM 45361</strain>
    </source>
</reference>
<name>A0A4R6RY45_LABRH</name>
<dbReference type="EMBL" id="SNXZ01000008">
    <property type="protein sequence ID" value="TDP92039.1"/>
    <property type="molecule type" value="Genomic_DNA"/>
</dbReference>
<dbReference type="AlphaFoldDB" id="A0A4R6RY45"/>
<gene>
    <name evidence="3" type="ORF">EV186_108252</name>
</gene>
<evidence type="ECO:0000313" key="4">
    <source>
        <dbReference type="Proteomes" id="UP000295444"/>
    </source>
</evidence>
<feature type="region of interest" description="Disordered" evidence="1">
    <location>
        <begin position="27"/>
        <end position="79"/>
    </location>
</feature>
<protein>
    <recommendedName>
        <fullName evidence="5">Secreted protein</fullName>
    </recommendedName>
</protein>
<feature type="chain" id="PRO_5038862534" description="Secreted protein" evidence="2">
    <location>
        <begin position="19"/>
        <end position="180"/>
    </location>
</feature>
<comment type="caution">
    <text evidence="3">The sequence shown here is derived from an EMBL/GenBank/DDBJ whole genome shotgun (WGS) entry which is preliminary data.</text>
</comment>
<accession>A0A4R6RY45</accession>
<evidence type="ECO:0000256" key="2">
    <source>
        <dbReference type="SAM" id="SignalP"/>
    </source>
</evidence>
<sequence length="180" mass="18057">MKTIVRLLPVAAVALALAACGSPDNGTAAPANAGNTTSSSAQAPSSVTPAPPTSGNGIAPGEPDPNGGSKRPGGNAPGVVMVLPASQVDTKELPNFGKEPQVSIGDGGRTLRITIGNATGCATMQGVVKQQNADGVWIALVPMDTPQGGERCAESMNQKPALVRLDAPLDKRVVHLSSSF</sequence>
<evidence type="ECO:0008006" key="5">
    <source>
        <dbReference type="Google" id="ProtNLM"/>
    </source>
</evidence>
<dbReference type="PROSITE" id="PS51257">
    <property type="entry name" value="PROKAR_LIPOPROTEIN"/>
    <property type="match status" value="1"/>
</dbReference>
<keyword evidence="2" id="KW-0732">Signal</keyword>
<keyword evidence="4" id="KW-1185">Reference proteome</keyword>
<feature type="compositionally biased region" description="Low complexity" evidence="1">
    <location>
        <begin position="27"/>
        <end position="48"/>
    </location>
</feature>